<protein>
    <recommendedName>
        <fullName evidence="4">Surfeit locus protein 2</fullName>
    </recommendedName>
</protein>
<comment type="caution">
    <text evidence="2">The sequence shown here is derived from an EMBL/GenBank/DDBJ whole genome shotgun (WGS) entry which is preliminary data.</text>
</comment>
<accession>A0A8J5EWW1</accession>
<keyword evidence="3" id="KW-1185">Reference proteome</keyword>
<dbReference type="PANTHER" id="PTHR47854:SF1">
    <property type="entry name" value="SURFEIT LOCUS PROTEIN 2 (SURF2)"/>
    <property type="match status" value="1"/>
</dbReference>
<dbReference type="PANTHER" id="PTHR47854">
    <property type="entry name" value="SURFEIT LOCUS PROTEIN 2 (SURF2)"/>
    <property type="match status" value="1"/>
</dbReference>
<feature type="region of interest" description="Disordered" evidence="1">
    <location>
        <begin position="1"/>
        <end position="46"/>
    </location>
</feature>
<organism evidence="2 3">
    <name type="scientific">Zingiber officinale</name>
    <name type="common">Ginger</name>
    <name type="synonym">Amomum zingiber</name>
    <dbReference type="NCBI Taxonomy" id="94328"/>
    <lineage>
        <taxon>Eukaryota</taxon>
        <taxon>Viridiplantae</taxon>
        <taxon>Streptophyta</taxon>
        <taxon>Embryophyta</taxon>
        <taxon>Tracheophyta</taxon>
        <taxon>Spermatophyta</taxon>
        <taxon>Magnoliopsida</taxon>
        <taxon>Liliopsida</taxon>
        <taxon>Zingiberales</taxon>
        <taxon>Zingiberaceae</taxon>
        <taxon>Zingiber</taxon>
    </lineage>
</organism>
<evidence type="ECO:0000313" key="3">
    <source>
        <dbReference type="Proteomes" id="UP000734854"/>
    </source>
</evidence>
<reference evidence="2 3" key="1">
    <citation type="submission" date="2020-08" db="EMBL/GenBank/DDBJ databases">
        <title>Plant Genome Project.</title>
        <authorList>
            <person name="Zhang R.-G."/>
        </authorList>
    </citation>
    <scope>NUCLEOTIDE SEQUENCE [LARGE SCALE GENOMIC DNA]</scope>
    <source>
        <tissue evidence="2">Rhizome</tissue>
    </source>
</reference>
<dbReference type="EMBL" id="JACMSC010000018">
    <property type="protein sequence ID" value="KAG6475852.1"/>
    <property type="molecule type" value="Genomic_DNA"/>
</dbReference>
<name>A0A8J5EWW1_ZINOF</name>
<dbReference type="Proteomes" id="UP000734854">
    <property type="component" value="Unassembled WGS sequence"/>
</dbReference>
<proteinExistence type="predicted"/>
<dbReference type="InterPro" id="IPR008833">
    <property type="entry name" value="Surf2"/>
</dbReference>
<feature type="compositionally biased region" description="Basic and acidic residues" evidence="1">
    <location>
        <begin position="258"/>
        <end position="267"/>
    </location>
</feature>
<gene>
    <name evidence="2" type="ORF">ZIOFF_065082</name>
</gene>
<feature type="compositionally biased region" description="Basic and acidic residues" evidence="1">
    <location>
        <begin position="151"/>
        <end position="187"/>
    </location>
</feature>
<feature type="region of interest" description="Disordered" evidence="1">
    <location>
        <begin position="151"/>
        <end position="327"/>
    </location>
</feature>
<dbReference type="AlphaFoldDB" id="A0A8J5EWW1"/>
<feature type="compositionally biased region" description="Basic and acidic residues" evidence="1">
    <location>
        <begin position="314"/>
        <end position="327"/>
    </location>
</feature>
<feature type="compositionally biased region" description="Basic and acidic residues" evidence="1">
    <location>
        <begin position="279"/>
        <end position="289"/>
    </location>
</feature>
<evidence type="ECO:0000313" key="2">
    <source>
        <dbReference type="EMBL" id="KAG6475852.1"/>
    </source>
</evidence>
<sequence length="327" mass="36813">MAKRKRKEAGEGAQFEIPNGGVDPRKKAESKNGGAVRGSGKEEQKEGYFLLGDPTFVDLGNGRVRCVESGHELLAKDQEAYGRSKACRLALIDAAVARKKPPLNMFAPHPTSKSQLVCKLTGDHVNKAEEHIWKHMSGKKFQKRLEQKEVEKHANAAVGEKEKKQSRKEHKEMEKHAGAVVEETDKKQSKRERKGMEKHAITEIVEKDKKQLKSDLGASRKDQVKNTHGNQRPSKKIKPNNGDDEEPHFWEPPPGSRWDFDDGKVRWDSNTNSADEADDGRFLDGTPEKDDSETGEPIKKSKQKKSAVRPVDLASKKKKEEEDFEVH</sequence>
<evidence type="ECO:0008006" key="4">
    <source>
        <dbReference type="Google" id="ProtNLM"/>
    </source>
</evidence>
<evidence type="ECO:0000256" key="1">
    <source>
        <dbReference type="SAM" id="MobiDB-lite"/>
    </source>
</evidence>
<dbReference type="Pfam" id="PF05477">
    <property type="entry name" value="SURF2"/>
    <property type="match status" value="1"/>
</dbReference>
<feature type="compositionally biased region" description="Basic and acidic residues" evidence="1">
    <location>
        <begin position="194"/>
        <end position="225"/>
    </location>
</feature>